<evidence type="ECO:0000313" key="6">
    <source>
        <dbReference type="EMBL" id="MBL6820107.1"/>
    </source>
</evidence>
<evidence type="ECO:0000256" key="5">
    <source>
        <dbReference type="SAM" id="MobiDB-lite"/>
    </source>
</evidence>
<dbReference type="InterPro" id="IPR005234">
    <property type="entry name" value="ScpB_csome_segregation"/>
</dbReference>
<dbReference type="InterPro" id="IPR036390">
    <property type="entry name" value="WH_DNA-bd_sf"/>
</dbReference>
<dbReference type="SUPFAM" id="SSF46785">
    <property type="entry name" value="Winged helix' DNA-binding domain"/>
    <property type="match status" value="2"/>
</dbReference>
<dbReference type="InterPro" id="IPR036388">
    <property type="entry name" value="WH-like_DNA-bd_sf"/>
</dbReference>
<sequence length="192" mass="21628">MEIKQRLEAMLLASNRPLKVLDFLELLDLEADDEARVVAALYELQNEYKDRSINLIEVSSGFRVQIDQAFSNDIAKLWEVKPLKLSKTTLETLSIIAYMQPVTRGDIEEIRGVAVATNVIKLLIDQGWIKIKGFRDVAGRPALFITTQKFLDDFSMKSISELPALPELPNIPNISPELSLTDEEAEQPAQDT</sequence>
<proteinExistence type="predicted"/>
<dbReference type="EMBL" id="JADHQA010000008">
    <property type="protein sequence ID" value="MBL6820107.1"/>
    <property type="molecule type" value="Genomic_DNA"/>
</dbReference>
<organism evidence="6 7">
    <name type="scientific">SAR86 cluster bacterium</name>
    <dbReference type="NCBI Taxonomy" id="2030880"/>
    <lineage>
        <taxon>Bacteria</taxon>
        <taxon>Pseudomonadati</taxon>
        <taxon>Pseudomonadota</taxon>
        <taxon>Gammaproteobacteria</taxon>
        <taxon>SAR86 cluster</taxon>
    </lineage>
</organism>
<dbReference type="PANTHER" id="PTHR34298">
    <property type="entry name" value="SEGREGATION AND CONDENSATION PROTEIN B"/>
    <property type="match status" value="1"/>
</dbReference>
<dbReference type="PIRSF" id="PIRSF019345">
    <property type="entry name" value="ScpB"/>
    <property type="match status" value="1"/>
</dbReference>
<dbReference type="Gene3D" id="1.10.10.10">
    <property type="entry name" value="Winged helix-like DNA-binding domain superfamily/Winged helix DNA-binding domain"/>
    <property type="match status" value="2"/>
</dbReference>
<evidence type="ECO:0000256" key="2">
    <source>
        <dbReference type="ARBA" id="ARBA00022618"/>
    </source>
</evidence>
<dbReference type="Proteomes" id="UP000704935">
    <property type="component" value="Unassembled WGS sequence"/>
</dbReference>
<dbReference type="PANTHER" id="PTHR34298:SF2">
    <property type="entry name" value="SEGREGATION AND CONDENSATION PROTEIN B"/>
    <property type="match status" value="1"/>
</dbReference>
<evidence type="ECO:0000313" key="7">
    <source>
        <dbReference type="Proteomes" id="UP000704935"/>
    </source>
</evidence>
<dbReference type="GO" id="GO:0051304">
    <property type="term" value="P:chromosome separation"/>
    <property type="evidence" value="ECO:0007669"/>
    <property type="project" value="InterPro"/>
</dbReference>
<evidence type="ECO:0000256" key="1">
    <source>
        <dbReference type="ARBA" id="ARBA00022490"/>
    </source>
</evidence>
<name>A0A937IAQ0_9GAMM</name>
<dbReference type="NCBIfam" id="TIGR00281">
    <property type="entry name" value="SMC-Scp complex subunit ScpB"/>
    <property type="match status" value="1"/>
</dbReference>
<keyword evidence="2" id="KW-0132">Cell division</keyword>
<keyword evidence="3" id="KW-0159">Chromosome partition</keyword>
<keyword evidence="4" id="KW-0131">Cell cycle</keyword>
<keyword evidence="1" id="KW-0963">Cytoplasm</keyword>
<dbReference type="AlphaFoldDB" id="A0A937IAQ0"/>
<protein>
    <submittedName>
        <fullName evidence="6">SMC-Scp complex subunit ScpB</fullName>
    </submittedName>
</protein>
<evidence type="ECO:0000256" key="3">
    <source>
        <dbReference type="ARBA" id="ARBA00022829"/>
    </source>
</evidence>
<dbReference type="Pfam" id="PF04079">
    <property type="entry name" value="SMC_ScpB"/>
    <property type="match status" value="1"/>
</dbReference>
<feature type="region of interest" description="Disordered" evidence="5">
    <location>
        <begin position="173"/>
        <end position="192"/>
    </location>
</feature>
<comment type="caution">
    <text evidence="6">The sequence shown here is derived from an EMBL/GenBank/DDBJ whole genome shotgun (WGS) entry which is preliminary data.</text>
</comment>
<dbReference type="GO" id="GO:0051301">
    <property type="term" value="P:cell division"/>
    <property type="evidence" value="ECO:0007669"/>
    <property type="project" value="UniProtKB-KW"/>
</dbReference>
<evidence type="ECO:0000256" key="4">
    <source>
        <dbReference type="ARBA" id="ARBA00023306"/>
    </source>
</evidence>
<accession>A0A937IAQ0</accession>
<reference evidence="6" key="1">
    <citation type="submission" date="2020-10" db="EMBL/GenBank/DDBJ databases">
        <title>Microbiome of the Black Sea water column analyzed by genome centric metagenomics.</title>
        <authorList>
            <person name="Cabello-Yeves P.J."/>
            <person name="Callieri C."/>
            <person name="Picazo A."/>
            <person name="Mehrshad M."/>
            <person name="Haro-Moreno J.M."/>
            <person name="Roda-Garcia J."/>
            <person name="Dzembekova N."/>
            <person name="Slabakova V."/>
            <person name="Slabakova N."/>
            <person name="Moncheva S."/>
            <person name="Rodriguez-Valera F."/>
        </authorList>
    </citation>
    <scope>NUCLEOTIDE SEQUENCE</scope>
    <source>
        <strain evidence="6">BS307-5m-G47</strain>
    </source>
</reference>
<gene>
    <name evidence="6" type="primary">scpB</name>
    <name evidence="6" type="ORF">ISQ61_02535</name>
</gene>